<dbReference type="EMBL" id="JARGDH010000001">
    <property type="protein sequence ID" value="KAL0278630.1"/>
    <property type="molecule type" value="Genomic_DNA"/>
</dbReference>
<accession>A0AAW2I8D3</accession>
<reference evidence="1" key="1">
    <citation type="journal article" date="2024" name="Gigascience">
        <title>Chromosome-level genome of the poultry shaft louse Menopon gallinae provides insight into the host-switching and adaptive evolution of parasitic lice.</title>
        <authorList>
            <person name="Xu Y."/>
            <person name="Ma L."/>
            <person name="Liu S."/>
            <person name="Liang Y."/>
            <person name="Liu Q."/>
            <person name="He Z."/>
            <person name="Tian L."/>
            <person name="Duan Y."/>
            <person name="Cai W."/>
            <person name="Li H."/>
            <person name="Song F."/>
        </authorList>
    </citation>
    <scope>NUCLEOTIDE SEQUENCE</scope>
    <source>
        <strain evidence="1">Cailab_2023a</strain>
    </source>
</reference>
<comment type="caution">
    <text evidence="1">The sequence shown here is derived from an EMBL/GenBank/DDBJ whole genome shotgun (WGS) entry which is preliminary data.</text>
</comment>
<gene>
    <name evidence="1" type="ORF">PYX00_000398</name>
</gene>
<proteinExistence type="predicted"/>
<evidence type="ECO:0000313" key="1">
    <source>
        <dbReference type="EMBL" id="KAL0278630.1"/>
    </source>
</evidence>
<organism evidence="1">
    <name type="scientific">Menopon gallinae</name>
    <name type="common">poultry shaft louse</name>
    <dbReference type="NCBI Taxonomy" id="328185"/>
    <lineage>
        <taxon>Eukaryota</taxon>
        <taxon>Metazoa</taxon>
        <taxon>Ecdysozoa</taxon>
        <taxon>Arthropoda</taxon>
        <taxon>Hexapoda</taxon>
        <taxon>Insecta</taxon>
        <taxon>Pterygota</taxon>
        <taxon>Neoptera</taxon>
        <taxon>Paraneoptera</taxon>
        <taxon>Psocodea</taxon>
        <taxon>Troctomorpha</taxon>
        <taxon>Phthiraptera</taxon>
        <taxon>Amblycera</taxon>
        <taxon>Menoponidae</taxon>
        <taxon>Menopon</taxon>
    </lineage>
</organism>
<sequence>MRFINNSCLNTGDSSRVARFDNLLADSSGSDARGDSGALRGASEFVAAELSEGGSVSAADGFRVNVEAGSASVQGVSTVRAEVTVEDVQGLRVNNIAVGNGLTEKSEESLVVGAGRREARGGAARLRNAGGSVGVRASVSEASSSARSLNAGGSSRLASVREAVVGAGGNGSGGRDGFLEAGSAARSVDAGSAGGGRVVLVASGAARSLVARAGGRAGVREASGAARGLEAGSTARSVLAGGDLSSGGGASSVAHLRRPVLREKGFPIQYQLTEPTFRNSLSTYGYVGSIADGSNGNEQEDFPWHLCGCFKVLRASADIYS</sequence>
<name>A0AAW2I8D3_9NEOP</name>
<dbReference type="AlphaFoldDB" id="A0AAW2I8D3"/>
<protein>
    <submittedName>
        <fullName evidence="1">Uncharacterized protein</fullName>
    </submittedName>
</protein>